<accession>A0AAE1NZX6</accession>
<name>A0AAE1NZX6_9EUCA</name>
<protein>
    <submittedName>
        <fullName evidence="1">Uncharacterized protein</fullName>
    </submittedName>
</protein>
<keyword evidence="2" id="KW-1185">Reference proteome</keyword>
<sequence length="658" mass="75950">MVHLRELLRASLDLQTQKDIDEFTNDLNQLNKQYDTAPPHKVTTLKVLLKLIILLKRSPIYRINMDIKTVRQILQQLEMVTDPDTVSIDLSVFLQQLSQLGSNQTPYDTTQKKIISPRNTLNLQSVLMNWISSDGSSNIHDLKEQILSMTRDSPNLQTNIDISAFLQLLQVFDSTTGTPQNIDPIMISNLLNQISDHILSKTDIEILLQHLQSTESYSKWIGQLIMKLLSASKKYTKRDSSSAMYEFLTSTMARPSLQANVIYTILNKIKDNKFDMKLDMRKLSRLFNHLYTDWDPDNTDLGLEVEAILHLMNSLSKKDNLLEKDTSSKVIDLLVLLLSLEEKSDSSQLHFNVTSSLNRLLRLKEKMSEQWYYETDPNVILEIFDLTGEQGAKMLTIWQKRTSKRYKNYNFNYSNRIFFHEDFITPEEVQEILAYLGLLCNDFSNLKFKHQLKVRDILALYTSYIPKELSGELNSVKRPRLSMIADMEREIRVGNLGWMLLYQAPLITFQGTTAEGNSLFMATPILAGFSIFHPMNPESIQFENILKSLNNPNITAIQLVALHREMLELTLRILYPNTNTVTYIQPMERGLLKLAGAILMHAVPAPLHDWSQHHEHHQARERMLSGLKARNVRWPAGKRVIMGRKSRDHQYGLFMIKA</sequence>
<gene>
    <name evidence="1" type="ORF">Pmani_028535</name>
</gene>
<proteinExistence type="predicted"/>
<dbReference type="EMBL" id="JAWZYT010003288">
    <property type="protein sequence ID" value="KAK4299158.1"/>
    <property type="molecule type" value="Genomic_DNA"/>
</dbReference>
<evidence type="ECO:0000313" key="2">
    <source>
        <dbReference type="Proteomes" id="UP001292094"/>
    </source>
</evidence>
<evidence type="ECO:0000313" key="1">
    <source>
        <dbReference type="EMBL" id="KAK4299158.1"/>
    </source>
</evidence>
<dbReference type="AlphaFoldDB" id="A0AAE1NZX6"/>
<reference evidence="1" key="1">
    <citation type="submission" date="2023-11" db="EMBL/GenBank/DDBJ databases">
        <title>Genome assemblies of two species of porcelain crab, Petrolisthes cinctipes and Petrolisthes manimaculis (Anomura: Porcellanidae).</title>
        <authorList>
            <person name="Angst P."/>
        </authorList>
    </citation>
    <scope>NUCLEOTIDE SEQUENCE</scope>
    <source>
        <strain evidence="1">PB745_02</strain>
        <tissue evidence="1">Gill</tissue>
    </source>
</reference>
<organism evidence="1 2">
    <name type="scientific">Petrolisthes manimaculis</name>
    <dbReference type="NCBI Taxonomy" id="1843537"/>
    <lineage>
        <taxon>Eukaryota</taxon>
        <taxon>Metazoa</taxon>
        <taxon>Ecdysozoa</taxon>
        <taxon>Arthropoda</taxon>
        <taxon>Crustacea</taxon>
        <taxon>Multicrustacea</taxon>
        <taxon>Malacostraca</taxon>
        <taxon>Eumalacostraca</taxon>
        <taxon>Eucarida</taxon>
        <taxon>Decapoda</taxon>
        <taxon>Pleocyemata</taxon>
        <taxon>Anomura</taxon>
        <taxon>Galatheoidea</taxon>
        <taxon>Porcellanidae</taxon>
        <taxon>Petrolisthes</taxon>
    </lineage>
</organism>
<comment type="caution">
    <text evidence="1">The sequence shown here is derived from an EMBL/GenBank/DDBJ whole genome shotgun (WGS) entry which is preliminary data.</text>
</comment>
<dbReference type="Proteomes" id="UP001292094">
    <property type="component" value="Unassembled WGS sequence"/>
</dbReference>